<evidence type="ECO:0000313" key="2">
    <source>
        <dbReference type="WBParaSite" id="PEQ_0000604301-mRNA-1"/>
    </source>
</evidence>
<keyword evidence="1" id="KW-1185">Reference proteome</keyword>
<evidence type="ECO:0000313" key="1">
    <source>
        <dbReference type="Proteomes" id="UP000887564"/>
    </source>
</evidence>
<protein>
    <submittedName>
        <fullName evidence="2">Uncharacterized protein</fullName>
    </submittedName>
</protein>
<reference evidence="2" key="1">
    <citation type="submission" date="2022-11" db="UniProtKB">
        <authorList>
            <consortium name="WormBaseParasite"/>
        </authorList>
    </citation>
    <scope>IDENTIFICATION</scope>
</reference>
<dbReference type="WBParaSite" id="PEQ_0000604301-mRNA-1">
    <property type="protein sequence ID" value="PEQ_0000604301-mRNA-1"/>
    <property type="gene ID" value="PEQ_0000604301"/>
</dbReference>
<name>A0A914RHR4_PAREQ</name>
<accession>A0A914RHR4</accession>
<dbReference type="AlphaFoldDB" id="A0A914RHR4"/>
<proteinExistence type="predicted"/>
<organism evidence="1 2">
    <name type="scientific">Parascaris equorum</name>
    <name type="common">Equine roundworm</name>
    <dbReference type="NCBI Taxonomy" id="6256"/>
    <lineage>
        <taxon>Eukaryota</taxon>
        <taxon>Metazoa</taxon>
        <taxon>Ecdysozoa</taxon>
        <taxon>Nematoda</taxon>
        <taxon>Chromadorea</taxon>
        <taxon>Rhabditida</taxon>
        <taxon>Spirurina</taxon>
        <taxon>Ascaridomorpha</taxon>
        <taxon>Ascaridoidea</taxon>
        <taxon>Ascarididae</taxon>
        <taxon>Parascaris</taxon>
    </lineage>
</organism>
<dbReference type="Proteomes" id="UP000887564">
    <property type="component" value="Unplaced"/>
</dbReference>
<sequence>MLQINIKKSARTDVSLDRRLRKDETWDESEERQLKRDNVDFFTAHEEDKNVLVGAKPLKN</sequence>